<dbReference type="Proteomes" id="UP001611251">
    <property type="component" value="Unassembled WGS sequence"/>
</dbReference>
<proteinExistence type="predicted"/>
<dbReference type="InterPro" id="IPR052927">
    <property type="entry name" value="DCC_oxidoreductase"/>
</dbReference>
<evidence type="ECO:0000313" key="2">
    <source>
        <dbReference type="Proteomes" id="UP001611251"/>
    </source>
</evidence>
<dbReference type="InterPro" id="IPR007263">
    <property type="entry name" value="DCC1-like"/>
</dbReference>
<accession>A0ABW7PW45</accession>
<dbReference type="PANTHER" id="PTHR33639">
    <property type="entry name" value="THIOL-DISULFIDE OXIDOREDUCTASE DCC"/>
    <property type="match status" value="1"/>
</dbReference>
<reference evidence="1 2" key="1">
    <citation type="submission" date="2024-08" db="EMBL/GenBank/DDBJ databases">
        <title>Pantoea ronii - a newly identified human opportunistic pathogen.</title>
        <authorList>
            <person name="Keidar-Friedman D."/>
            <person name="Sorek N."/>
            <person name="Leshin-Carmel D."/>
            <person name="Tsur A."/>
            <person name="Amsalem M."/>
            <person name="Tolkach D."/>
            <person name="Brosh-Nissimov T."/>
        </authorList>
    </citation>
    <scope>NUCLEOTIDE SEQUENCE [LARGE SCALE GENOMIC DNA]</scope>
    <source>
        <strain evidence="1 2">AA23256</strain>
    </source>
</reference>
<comment type="caution">
    <text evidence="1">The sequence shown here is derived from an EMBL/GenBank/DDBJ whole genome shotgun (WGS) entry which is preliminary data.</text>
</comment>
<name>A0ABW7PW45_9GAMM</name>
<dbReference type="EMBL" id="JBGFSN010000004">
    <property type="protein sequence ID" value="MFH8134491.1"/>
    <property type="molecule type" value="Genomic_DNA"/>
</dbReference>
<organism evidence="1 2">
    <name type="scientific">Pantoea osteomyelitidis</name>
    <dbReference type="NCBI Taxonomy" id="3230026"/>
    <lineage>
        <taxon>Bacteria</taxon>
        <taxon>Pseudomonadati</taxon>
        <taxon>Pseudomonadota</taxon>
        <taxon>Gammaproteobacteria</taxon>
        <taxon>Enterobacterales</taxon>
        <taxon>Erwiniaceae</taxon>
        <taxon>Pantoea</taxon>
    </lineage>
</organism>
<keyword evidence="2" id="KW-1185">Reference proteome</keyword>
<dbReference type="RefSeq" id="WP_397214330.1">
    <property type="nucleotide sequence ID" value="NZ_JBGFSN010000004.1"/>
</dbReference>
<evidence type="ECO:0000313" key="1">
    <source>
        <dbReference type="EMBL" id="MFH8134491.1"/>
    </source>
</evidence>
<sequence length="149" mass="17361">MSQPPYLQPGEAAVLYDGTCRLCNGWVHFLLRHHVARQVRFAAVQSEKGKALLRWADMPEDNVSTIVLIADGQVWKRAQAIFRVMRQVPQPWRALSVLRFFPDAVSNFCYDRIALNRYRLFGRYDSQQHIKPDYPGRFLEDEEQPSHST</sequence>
<dbReference type="PANTHER" id="PTHR33639:SF2">
    <property type="entry name" value="DUF393 DOMAIN-CONTAINING PROTEIN"/>
    <property type="match status" value="1"/>
</dbReference>
<gene>
    <name evidence="1" type="ORF">ABU178_09960</name>
</gene>
<protein>
    <submittedName>
        <fullName evidence="1">Thiol-disulfide oxidoreductase DCC family protein</fullName>
    </submittedName>
</protein>
<dbReference type="Pfam" id="PF04134">
    <property type="entry name" value="DCC1-like"/>
    <property type="match status" value="1"/>
</dbReference>